<evidence type="ECO:0000256" key="1">
    <source>
        <dbReference type="PROSITE-ProRule" id="PRU00285"/>
    </source>
</evidence>
<dbReference type="RefSeq" id="WP_113867501.1">
    <property type="nucleotide sequence ID" value="NZ_BAABQN010000002.1"/>
</dbReference>
<dbReference type="STRING" id="200904.GCA_900168775_00685"/>
<protein>
    <submittedName>
        <fullName evidence="4">Heat shock protein Hsp20</fullName>
    </submittedName>
</protein>
<keyword evidence="4" id="KW-0346">Stress response</keyword>
<keyword evidence="5" id="KW-1185">Reference proteome</keyword>
<evidence type="ECO:0000313" key="4">
    <source>
        <dbReference type="EMBL" id="RBP00662.1"/>
    </source>
</evidence>
<comment type="caution">
    <text evidence="4">The sequence shown here is derived from an EMBL/GenBank/DDBJ whole genome shotgun (WGS) entry which is preliminary data.</text>
</comment>
<dbReference type="InterPro" id="IPR008978">
    <property type="entry name" value="HSP20-like_chaperone"/>
</dbReference>
<dbReference type="PANTHER" id="PTHR11527">
    <property type="entry name" value="HEAT-SHOCK PROTEIN 20 FAMILY MEMBER"/>
    <property type="match status" value="1"/>
</dbReference>
<name>A0A366EE44_9BACI</name>
<organism evidence="4 5">
    <name type="scientific">Paraliobacillus ryukyuensis</name>
    <dbReference type="NCBI Taxonomy" id="200904"/>
    <lineage>
        <taxon>Bacteria</taxon>
        <taxon>Bacillati</taxon>
        <taxon>Bacillota</taxon>
        <taxon>Bacilli</taxon>
        <taxon>Bacillales</taxon>
        <taxon>Bacillaceae</taxon>
        <taxon>Paraliobacillus</taxon>
    </lineage>
</organism>
<dbReference type="Proteomes" id="UP000252254">
    <property type="component" value="Unassembled WGS sequence"/>
</dbReference>
<evidence type="ECO:0000256" key="2">
    <source>
        <dbReference type="RuleBase" id="RU003616"/>
    </source>
</evidence>
<dbReference type="PROSITE" id="PS01031">
    <property type="entry name" value="SHSP"/>
    <property type="match status" value="1"/>
</dbReference>
<accession>A0A366EE44</accession>
<dbReference type="InterPro" id="IPR031107">
    <property type="entry name" value="Small_HSP"/>
</dbReference>
<comment type="similarity">
    <text evidence="1 2">Belongs to the small heat shock protein (HSP20) family.</text>
</comment>
<dbReference type="InterPro" id="IPR002068">
    <property type="entry name" value="A-crystallin/Hsp20_dom"/>
</dbReference>
<evidence type="ECO:0000313" key="5">
    <source>
        <dbReference type="Proteomes" id="UP000252254"/>
    </source>
</evidence>
<dbReference type="OrthoDB" id="9811615at2"/>
<dbReference type="EMBL" id="QNRI01000002">
    <property type="protein sequence ID" value="RBP00662.1"/>
    <property type="molecule type" value="Genomic_DNA"/>
</dbReference>
<reference evidence="4 5" key="1">
    <citation type="submission" date="2018-06" db="EMBL/GenBank/DDBJ databases">
        <title>Genomic Encyclopedia of Type Strains, Phase IV (KMG-IV): sequencing the most valuable type-strain genomes for metagenomic binning, comparative biology and taxonomic classification.</title>
        <authorList>
            <person name="Goeker M."/>
        </authorList>
    </citation>
    <scope>NUCLEOTIDE SEQUENCE [LARGE SCALE GENOMIC DNA]</scope>
    <source>
        <strain evidence="4 5">DSM 15140</strain>
    </source>
</reference>
<dbReference type="CDD" id="cd06471">
    <property type="entry name" value="ACD_LpsHSP_like"/>
    <property type="match status" value="1"/>
</dbReference>
<gene>
    <name evidence="4" type="ORF">DES48_102428</name>
</gene>
<sequence length="144" mass="16799">MANLFPRRNDMFDWLPSFLKNDQGTSLFDTSFSFETPKVDVKDKRDHYEMVAEAPGFSKDDIVVEYKDGYLTIQGKKEDTVEEKDEQDHYVRRERSYGSFQRSFYVGDVDEQKITGQFDNGLLTLQVPKSDDAHDSSTYKIEIK</sequence>
<dbReference type="SUPFAM" id="SSF49764">
    <property type="entry name" value="HSP20-like chaperones"/>
    <property type="match status" value="1"/>
</dbReference>
<proteinExistence type="inferred from homology"/>
<feature type="domain" description="SHSP" evidence="3">
    <location>
        <begin position="30"/>
        <end position="144"/>
    </location>
</feature>
<dbReference type="AlphaFoldDB" id="A0A366EE44"/>
<dbReference type="Gene3D" id="2.60.40.790">
    <property type="match status" value="1"/>
</dbReference>
<evidence type="ECO:0000259" key="3">
    <source>
        <dbReference type="PROSITE" id="PS01031"/>
    </source>
</evidence>
<dbReference type="Pfam" id="PF00011">
    <property type="entry name" value="HSP20"/>
    <property type="match status" value="1"/>
</dbReference>